<dbReference type="AlphaFoldDB" id="N8Y3M0"/>
<evidence type="ECO:0000256" key="4">
    <source>
        <dbReference type="PROSITE-ProRule" id="PRU00510"/>
    </source>
</evidence>
<dbReference type="EMBL" id="APPI01000010">
    <property type="protein sequence ID" value="ENV14238.1"/>
    <property type="molecule type" value="Genomic_DNA"/>
</dbReference>
<dbReference type="Pfam" id="PF01258">
    <property type="entry name" value="zf-dskA_traR"/>
    <property type="match status" value="1"/>
</dbReference>
<dbReference type="GO" id="GO:1900378">
    <property type="term" value="P:positive regulation of secondary metabolite biosynthetic process"/>
    <property type="evidence" value="ECO:0007669"/>
    <property type="project" value="TreeGrafter"/>
</dbReference>
<evidence type="ECO:0000259" key="5">
    <source>
        <dbReference type="Pfam" id="PF01258"/>
    </source>
</evidence>
<dbReference type="RefSeq" id="WP_004812456.1">
    <property type="nucleotide sequence ID" value="NZ_KB849450.1"/>
</dbReference>
<dbReference type="InterPro" id="IPR000962">
    <property type="entry name" value="Znf_DskA_TraR"/>
</dbReference>
<keyword evidence="2" id="KW-0863">Zinc-finger</keyword>
<evidence type="ECO:0000256" key="1">
    <source>
        <dbReference type="ARBA" id="ARBA00022723"/>
    </source>
</evidence>
<accession>N8Y3M0</accession>
<keyword evidence="3" id="KW-0862">Zinc</keyword>
<evidence type="ECO:0000256" key="3">
    <source>
        <dbReference type="ARBA" id="ARBA00022833"/>
    </source>
</evidence>
<keyword evidence="1" id="KW-0479">Metal-binding</keyword>
<dbReference type="SUPFAM" id="SSF57716">
    <property type="entry name" value="Glucocorticoid receptor-like (DNA-binding domain)"/>
    <property type="match status" value="1"/>
</dbReference>
<comment type="caution">
    <text evidence="6">The sequence shown here is derived from an EMBL/GenBank/DDBJ whole genome shotgun (WGS) entry which is preliminary data.</text>
</comment>
<sequence length="68" mass="8018">MGDFIDRVQAQEAMFTQSAIEARKKFSNLPSRINCEDCEDPIPEQRRAMGGVRYCIDCQQWHEKRKVR</sequence>
<feature type="domain" description="Zinc finger DksA/TraR C4-type" evidence="5">
    <location>
        <begin position="33"/>
        <end position="63"/>
    </location>
</feature>
<dbReference type="PATRIC" id="fig|1217675.3.peg.463"/>
<organism evidence="6 7">
    <name type="scientific">Acinetobacter schindleri NIPH 900</name>
    <dbReference type="NCBI Taxonomy" id="1217675"/>
    <lineage>
        <taxon>Bacteria</taxon>
        <taxon>Pseudomonadati</taxon>
        <taxon>Pseudomonadota</taxon>
        <taxon>Gammaproteobacteria</taxon>
        <taxon>Moraxellales</taxon>
        <taxon>Moraxellaceae</taxon>
        <taxon>Acinetobacter</taxon>
    </lineage>
</organism>
<dbReference type="HOGENOM" id="CLU_158637_1_0_6"/>
<keyword evidence="7" id="KW-1185">Reference proteome</keyword>
<dbReference type="PROSITE" id="PS51128">
    <property type="entry name" value="ZF_DKSA_2"/>
    <property type="match status" value="1"/>
</dbReference>
<evidence type="ECO:0000313" key="6">
    <source>
        <dbReference type="EMBL" id="ENV14238.1"/>
    </source>
</evidence>
<dbReference type="PANTHER" id="PTHR38777">
    <property type="entry name" value="FELS-2 PROPHAGE PROTEIN"/>
    <property type="match status" value="1"/>
</dbReference>
<reference evidence="6 7" key="1">
    <citation type="submission" date="2013-02" db="EMBL/GenBank/DDBJ databases">
        <title>The Genome Sequence of Acinetobacter schindleri NIPH 900.</title>
        <authorList>
            <consortium name="The Broad Institute Genome Sequencing Platform"/>
            <consortium name="The Broad Institute Genome Sequencing Center for Infectious Disease"/>
            <person name="Cerqueira G."/>
            <person name="Feldgarden M."/>
            <person name="Courvalin P."/>
            <person name="Perichon B."/>
            <person name="Grillot-Courvalin C."/>
            <person name="Clermont D."/>
            <person name="Rocha E."/>
            <person name="Yoon E.-J."/>
            <person name="Nemec A."/>
            <person name="Walker B."/>
            <person name="Young S.K."/>
            <person name="Zeng Q."/>
            <person name="Gargeya S."/>
            <person name="Fitzgerald M."/>
            <person name="Haas B."/>
            <person name="Abouelleil A."/>
            <person name="Alvarado L."/>
            <person name="Arachchi H.M."/>
            <person name="Berlin A.M."/>
            <person name="Chapman S.B."/>
            <person name="Dewar J."/>
            <person name="Goldberg J."/>
            <person name="Griggs A."/>
            <person name="Gujja S."/>
            <person name="Hansen M."/>
            <person name="Howarth C."/>
            <person name="Imamovic A."/>
            <person name="Larimer J."/>
            <person name="McCowan C."/>
            <person name="Murphy C."/>
            <person name="Neiman D."/>
            <person name="Pearson M."/>
            <person name="Priest M."/>
            <person name="Roberts A."/>
            <person name="Saif S."/>
            <person name="Shea T."/>
            <person name="Sisk P."/>
            <person name="Sykes S."/>
            <person name="Wortman J."/>
            <person name="Nusbaum C."/>
            <person name="Birren B."/>
        </authorList>
    </citation>
    <scope>NUCLEOTIDE SEQUENCE [LARGE SCALE GENOMIC DNA]</scope>
    <source>
        <strain evidence="6 7">NIPH 900</strain>
    </source>
</reference>
<dbReference type="PANTHER" id="PTHR38777:SF1">
    <property type="entry name" value="DNAK SUPPRESSOR PROTEIN"/>
    <property type="match status" value="1"/>
</dbReference>
<dbReference type="Proteomes" id="UP000018438">
    <property type="component" value="Unassembled WGS sequence"/>
</dbReference>
<evidence type="ECO:0000313" key="7">
    <source>
        <dbReference type="Proteomes" id="UP000018438"/>
    </source>
</evidence>
<evidence type="ECO:0000256" key="2">
    <source>
        <dbReference type="ARBA" id="ARBA00022771"/>
    </source>
</evidence>
<gene>
    <name evidence="6" type="ORF">F965_00481</name>
</gene>
<protein>
    <recommendedName>
        <fullName evidence="5">Zinc finger DksA/TraR C4-type domain-containing protein</fullName>
    </recommendedName>
</protein>
<name>N8Y3M0_9GAMM</name>
<comment type="caution">
    <text evidence="4">Lacks conserved residue(s) required for the propagation of feature annotation.</text>
</comment>
<dbReference type="Gene3D" id="1.20.120.910">
    <property type="entry name" value="DksA, coiled-coil domain"/>
    <property type="match status" value="1"/>
</dbReference>
<proteinExistence type="predicted"/>
<dbReference type="GO" id="GO:0008270">
    <property type="term" value="F:zinc ion binding"/>
    <property type="evidence" value="ECO:0007669"/>
    <property type="project" value="UniProtKB-KW"/>
</dbReference>